<dbReference type="RefSeq" id="XP_025318417.1">
    <property type="nucleotide sequence ID" value="XM_025462632.3"/>
</dbReference>
<feature type="compositionally biased region" description="Polar residues" evidence="9">
    <location>
        <begin position="214"/>
        <end position="224"/>
    </location>
</feature>
<dbReference type="FunFam" id="2.30.42.10:FF:000081">
    <property type="entry name" value="Ligand of Numb protein X 2"/>
    <property type="match status" value="1"/>
</dbReference>
<evidence type="ECO:0000256" key="5">
    <source>
        <dbReference type="ARBA" id="ARBA00064000"/>
    </source>
</evidence>
<evidence type="ECO:0000259" key="10">
    <source>
        <dbReference type="PROSITE" id="PS50089"/>
    </source>
</evidence>
<dbReference type="Pfam" id="PF00097">
    <property type="entry name" value="zf-C3HC4"/>
    <property type="match status" value="1"/>
</dbReference>
<dbReference type="GO" id="GO:0004842">
    <property type="term" value="F:ubiquitin-protein transferase activity"/>
    <property type="evidence" value="ECO:0007669"/>
    <property type="project" value="TreeGrafter"/>
</dbReference>
<dbReference type="RefSeq" id="XP_048956932.1">
    <property type="nucleotide sequence ID" value="XM_049100975.1"/>
</dbReference>
<name>A0A8C0LMU8_CANLU</name>
<organism evidence="12 13">
    <name type="scientific">Canis lupus dingo</name>
    <name type="common">dingo</name>
    <dbReference type="NCBI Taxonomy" id="286419"/>
    <lineage>
        <taxon>Eukaryota</taxon>
        <taxon>Metazoa</taxon>
        <taxon>Chordata</taxon>
        <taxon>Craniata</taxon>
        <taxon>Vertebrata</taxon>
        <taxon>Euteleostomi</taxon>
        <taxon>Mammalia</taxon>
        <taxon>Eutheria</taxon>
        <taxon>Laurasiatheria</taxon>
        <taxon>Carnivora</taxon>
        <taxon>Caniformia</taxon>
        <taxon>Canidae</taxon>
        <taxon>Canis</taxon>
    </lineage>
</organism>
<dbReference type="AlphaFoldDB" id="A0A8C0LMU8"/>
<evidence type="ECO:0000256" key="9">
    <source>
        <dbReference type="SAM" id="MobiDB-lite"/>
    </source>
</evidence>
<dbReference type="CDD" id="cd06679">
    <property type="entry name" value="PDZ3_LNX1_2-like"/>
    <property type="match status" value="1"/>
</dbReference>
<evidence type="ECO:0000256" key="4">
    <source>
        <dbReference type="ARBA" id="ARBA00022833"/>
    </source>
</evidence>
<feature type="domain" description="PDZ" evidence="11">
    <location>
        <begin position="599"/>
        <end position="681"/>
    </location>
</feature>
<feature type="compositionally biased region" description="Polar residues" evidence="9">
    <location>
        <begin position="422"/>
        <end position="442"/>
    </location>
</feature>
<dbReference type="KEGG" id="clud:112669487"/>
<feature type="domain" description="PDZ" evidence="11">
    <location>
        <begin position="467"/>
        <end position="553"/>
    </location>
</feature>
<evidence type="ECO:0000313" key="13">
    <source>
        <dbReference type="Proteomes" id="UP000694391"/>
    </source>
</evidence>
<dbReference type="Pfam" id="PF00595">
    <property type="entry name" value="PDZ"/>
    <property type="match status" value="4"/>
</dbReference>
<proteinExistence type="predicted"/>
<dbReference type="GO" id="GO:0030182">
    <property type="term" value="P:neuron differentiation"/>
    <property type="evidence" value="ECO:0007669"/>
    <property type="project" value="Ensembl"/>
</dbReference>
<keyword evidence="13" id="KW-1185">Reference proteome</keyword>
<dbReference type="CDD" id="cd16780">
    <property type="entry name" value="mRING-HC-C3HC3D_LNX2"/>
    <property type="match status" value="1"/>
</dbReference>
<evidence type="ECO:0000259" key="11">
    <source>
        <dbReference type="PROSITE" id="PS50106"/>
    </source>
</evidence>
<dbReference type="CDD" id="cd06678">
    <property type="entry name" value="PDZ2_LNX1_2-like"/>
    <property type="match status" value="1"/>
</dbReference>
<dbReference type="GO" id="GO:0008270">
    <property type="term" value="F:zinc ion binding"/>
    <property type="evidence" value="ECO:0007669"/>
    <property type="project" value="UniProtKB-KW"/>
</dbReference>
<dbReference type="InterPro" id="IPR013083">
    <property type="entry name" value="Znf_RING/FYVE/PHD"/>
</dbReference>
<dbReference type="FunFam" id="2.30.42.10:FF:000194">
    <property type="entry name" value="ligand of Numb protein X 2"/>
    <property type="match status" value="1"/>
</dbReference>
<feature type="region of interest" description="Disordered" evidence="9">
    <location>
        <begin position="420"/>
        <end position="454"/>
    </location>
</feature>
<dbReference type="FunFam" id="3.30.40.10:FF:000120">
    <property type="entry name" value="ligand of Numb protein X 2"/>
    <property type="match status" value="1"/>
</dbReference>
<dbReference type="Gene3D" id="2.30.42.10">
    <property type="match status" value="4"/>
</dbReference>
<feature type="region of interest" description="Disordered" evidence="9">
    <location>
        <begin position="166"/>
        <end position="225"/>
    </location>
</feature>
<keyword evidence="4" id="KW-0862">Zinc</keyword>
<evidence type="ECO:0000256" key="8">
    <source>
        <dbReference type="PROSITE-ProRule" id="PRU00175"/>
    </source>
</evidence>
<comment type="subunit">
    <text evidence="5">Interacts with the phosphotyrosine interaction domain of NUMB.</text>
</comment>
<dbReference type="InterPro" id="IPR001478">
    <property type="entry name" value="PDZ"/>
</dbReference>
<dbReference type="PANTHER" id="PTHR19964">
    <property type="entry name" value="MULTIPLE PDZ DOMAIN PROTEIN"/>
    <property type="match status" value="1"/>
</dbReference>
<dbReference type="GO" id="GO:0005886">
    <property type="term" value="C:plasma membrane"/>
    <property type="evidence" value="ECO:0007669"/>
    <property type="project" value="Ensembl"/>
</dbReference>
<dbReference type="SMART" id="SM00184">
    <property type="entry name" value="RING"/>
    <property type="match status" value="1"/>
</dbReference>
<dbReference type="InterPro" id="IPR017907">
    <property type="entry name" value="Znf_RING_CS"/>
</dbReference>
<dbReference type="PANTHER" id="PTHR19964:SF33">
    <property type="entry name" value="LIGAND OF NUMB PROTEIN X 2"/>
    <property type="match status" value="1"/>
</dbReference>
<dbReference type="SUPFAM" id="SSF50156">
    <property type="entry name" value="PDZ domain-like"/>
    <property type="match status" value="4"/>
</dbReference>
<dbReference type="SMART" id="SM00228">
    <property type="entry name" value="PDZ"/>
    <property type="match status" value="4"/>
</dbReference>
<dbReference type="RefSeq" id="XP_048956933.1">
    <property type="nucleotide sequence ID" value="XM_049100976.1"/>
</dbReference>
<evidence type="ECO:0000256" key="1">
    <source>
        <dbReference type="ARBA" id="ARBA00022723"/>
    </source>
</evidence>
<feature type="compositionally biased region" description="Polar residues" evidence="9">
    <location>
        <begin position="175"/>
        <end position="184"/>
    </location>
</feature>
<sequence length="689" mass="75779">MGTTSDEMVSVEQTSSSSFNPLCFECGQQHWTRENHLYNYQNEVDDDLVCHICLQPLLQPLDTPCGHTFCCKCLRNFLQEKDFCPLDRKRLHFKLCKKSSILVHKLLDKLLVLCPFSSVCQDVMQRCDLEAHLKNRCPGASHRRLALERRKTGKAQTEIENENGTTIIDLPGTLSPETDCSGTGTAPAERNLPSASLPAWTEEPGLDNPAFEENTATDTTQQPLSLPEGEITTIEIHRSNPYIQLGISIVGGNETPLINIVIQEVYRDGIIAKDGRLLAGDQILQVNNCNISNVSHNYARAVLSQPCSTLHLTVLRERRFGNRTNSHSDSSSPREDIFHVVLHKRDSGEQLGIKLVRRTDEPGVFILDLLEGGLAAQDGRLSSNDRVLAINGHDLKHGTPELAAQIIQASGERVDLTIARQGKSQPGNSVRDTGAQSSSQHHAQPLYHNRPSSHKDLTQCVTCQEKHITVKKEPHESLGMTVAGGRGSKSGELPIFVTSVPPHGCLARDGRIKRGDILLNINGIDLTNLSHSEAVAMLKASAASPAVVLKALEVQIVEEATQATEEQLSTFSENEYDASWSPSWVMWLGLPSALHSCHDIVLRRSYLGSWGFSIVGGYEENHTNQPFFIKTIVLGTPAYYDGRLKCGDMIVAVNGLSTVGMSHSALVPMLKEQRNKVTLTVICWPGSLV</sequence>
<dbReference type="FunFam" id="2.30.42.10:FF:000120">
    <property type="entry name" value="Ligand of numb-protein X 2"/>
    <property type="match status" value="1"/>
</dbReference>
<dbReference type="SUPFAM" id="SSF57850">
    <property type="entry name" value="RING/U-box"/>
    <property type="match status" value="1"/>
</dbReference>
<gene>
    <name evidence="12" type="primary">LNX2</name>
</gene>
<dbReference type="Gene3D" id="3.30.40.10">
    <property type="entry name" value="Zinc/RING finger domain, C3HC4 (zinc finger)"/>
    <property type="match status" value="1"/>
</dbReference>
<dbReference type="InterPro" id="IPR051342">
    <property type="entry name" value="PDZ_scaffold"/>
</dbReference>
<dbReference type="PROSITE" id="PS50106">
    <property type="entry name" value="PDZ"/>
    <property type="match status" value="4"/>
</dbReference>
<reference evidence="12" key="2">
    <citation type="submission" date="2025-09" db="UniProtKB">
        <authorList>
            <consortium name="Ensembl"/>
        </authorList>
    </citation>
    <scope>IDENTIFICATION</scope>
</reference>
<dbReference type="Proteomes" id="UP000694391">
    <property type="component" value="Unplaced"/>
</dbReference>
<evidence type="ECO:0000256" key="3">
    <source>
        <dbReference type="ARBA" id="ARBA00022771"/>
    </source>
</evidence>
<evidence type="ECO:0000256" key="7">
    <source>
        <dbReference type="ARBA" id="ARBA00078999"/>
    </source>
</evidence>
<accession>A0A8C0LMU8</accession>
<dbReference type="CTD" id="222484"/>
<dbReference type="RefSeq" id="XP_048956934.1">
    <property type="nucleotide sequence ID" value="XM_049100977.1"/>
</dbReference>
<dbReference type="GeneID" id="112669487"/>
<keyword evidence="1" id="KW-0479">Metal-binding</keyword>
<dbReference type="PROSITE" id="PS00518">
    <property type="entry name" value="ZF_RING_1"/>
    <property type="match status" value="1"/>
</dbReference>
<keyword evidence="3 8" id="KW-0863">Zinc-finger</keyword>
<dbReference type="GO" id="GO:0061351">
    <property type="term" value="P:neural precursor cell proliferation"/>
    <property type="evidence" value="ECO:0007669"/>
    <property type="project" value="Ensembl"/>
</dbReference>
<evidence type="ECO:0000256" key="2">
    <source>
        <dbReference type="ARBA" id="ARBA00022737"/>
    </source>
</evidence>
<dbReference type="Ensembl" id="ENSCAFT00020037493.1">
    <property type="protein sequence ID" value="ENSCAFP00020032471.1"/>
    <property type="gene ID" value="ENSCAFG00020025302.1"/>
</dbReference>
<dbReference type="CDD" id="cd06680">
    <property type="entry name" value="PDZ4_LNX1_2-like"/>
    <property type="match status" value="1"/>
</dbReference>
<dbReference type="InterPro" id="IPR001841">
    <property type="entry name" value="Znf_RING"/>
</dbReference>
<dbReference type="RefSeq" id="XP_025318418.1">
    <property type="nucleotide sequence ID" value="XM_025462633.3"/>
</dbReference>
<dbReference type="FunFam" id="2.30.42.10:FF:000164">
    <property type="entry name" value="Ligand of numb-protein X 2"/>
    <property type="match status" value="1"/>
</dbReference>
<dbReference type="InterPro" id="IPR018957">
    <property type="entry name" value="Znf_C3HC4_RING-type"/>
</dbReference>
<dbReference type="InterPro" id="IPR036034">
    <property type="entry name" value="PDZ_sf"/>
</dbReference>
<dbReference type="CDD" id="cd06677">
    <property type="entry name" value="PDZ1_LNX1_2-like"/>
    <property type="match status" value="1"/>
</dbReference>
<protein>
    <recommendedName>
        <fullName evidence="6">Ligand of Numb protein X 2</fullName>
    </recommendedName>
    <alternativeName>
        <fullName evidence="7">Numb-binding protein 2</fullName>
    </alternativeName>
</protein>
<dbReference type="RefSeq" id="XP_035573553.1">
    <property type="nucleotide sequence ID" value="XM_035717660.2"/>
</dbReference>
<reference evidence="12" key="1">
    <citation type="submission" date="2025-08" db="UniProtKB">
        <authorList>
            <consortium name="Ensembl"/>
        </authorList>
    </citation>
    <scope>IDENTIFICATION</scope>
</reference>
<dbReference type="PROSITE" id="PS50089">
    <property type="entry name" value="ZF_RING_2"/>
    <property type="match status" value="1"/>
</dbReference>
<feature type="domain" description="RING-type" evidence="10">
    <location>
        <begin position="50"/>
        <end position="88"/>
    </location>
</feature>
<dbReference type="GO" id="GO:0042802">
    <property type="term" value="F:identical protein binding"/>
    <property type="evidence" value="ECO:0007669"/>
    <property type="project" value="Ensembl"/>
</dbReference>
<dbReference type="GO" id="GO:0030165">
    <property type="term" value="F:PDZ domain binding"/>
    <property type="evidence" value="ECO:0007669"/>
    <property type="project" value="Ensembl"/>
</dbReference>
<evidence type="ECO:0000256" key="6">
    <source>
        <dbReference type="ARBA" id="ARBA00072586"/>
    </source>
</evidence>
<feature type="domain" description="PDZ" evidence="11">
    <location>
        <begin position="233"/>
        <end position="318"/>
    </location>
</feature>
<feature type="domain" description="PDZ" evidence="11">
    <location>
        <begin position="339"/>
        <end position="422"/>
    </location>
</feature>
<evidence type="ECO:0000313" key="12">
    <source>
        <dbReference type="Ensembl" id="ENSCAFP00020032471.1"/>
    </source>
</evidence>
<keyword evidence="2" id="KW-0677">Repeat</keyword>
<dbReference type="GeneTree" id="ENSGT00940000158381"/>